<keyword evidence="2" id="KW-0808">Transferase</keyword>
<dbReference type="InParanoid" id="A0A212RDB0"/>
<dbReference type="PANTHER" id="PTHR12526:SF600">
    <property type="entry name" value="GLYCOSYL TRANSFERASE GROUP 1"/>
    <property type="match status" value="1"/>
</dbReference>
<reference evidence="3" key="1">
    <citation type="submission" date="2017-06" db="EMBL/GenBank/DDBJ databases">
        <authorList>
            <person name="Varghese N."/>
            <person name="Submissions S."/>
        </authorList>
    </citation>
    <scope>NUCLEOTIDE SEQUENCE [LARGE SCALE GENOMIC DNA]</scope>
    <source>
        <strain evidence="3">JAD2</strain>
    </source>
</reference>
<sequence length="404" mass="44886">MILFLAPELPDPPNKGGSIRAFHVLRRLARLGPVVVLALSERPGPPPPSWQALAHEIRLFPWRPRPLSVRLRQLLTSSRPDLAFRYRTRALVEGLEELLARGPVDLILIEGLEMAWAVEEMLARPPGSRPFLLLDELNAEYRLQERLFRADQRDPRRWIGALYSGIQARRLRRYEAWVVRGVDAVIAVSEPDARDLHALGMARMPVVAPNGVDTAFFRPEAVPPAPLPEPAFVFTGSMDYRPNIDAALWLARAVWPRVRAVLPAARLFLVGRRPAPAVRALGEIPGVEVVGEVPDVRPYLAAATVYVAPLRAGGGTRLKVLEAMAMGRAIVSTPMGCEGLTVRDQEHVWLADGEAFAEAMIALATDEARRRQLGEAARRLAVARYDWEQTLAPLEALVRPLLQQ</sequence>
<dbReference type="Pfam" id="PF13439">
    <property type="entry name" value="Glyco_transf_4"/>
    <property type="match status" value="1"/>
</dbReference>
<gene>
    <name evidence="2" type="ORF">SAMN02746019_00011730</name>
</gene>
<dbReference type="Pfam" id="PF13692">
    <property type="entry name" value="Glyco_trans_1_4"/>
    <property type="match status" value="1"/>
</dbReference>
<evidence type="ECO:0000313" key="2">
    <source>
        <dbReference type="EMBL" id="SNB70198.1"/>
    </source>
</evidence>
<dbReference type="SUPFAM" id="SSF53756">
    <property type="entry name" value="UDP-Glycosyltransferase/glycogen phosphorylase"/>
    <property type="match status" value="1"/>
</dbReference>
<evidence type="ECO:0000313" key="3">
    <source>
        <dbReference type="Proteomes" id="UP000197025"/>
    </source>
</evidence>
<dbReference type="InterPro" id="IPR028098">
    <property type="entry name" value="Glyco_trans_4-like_N"/>
</dbReference>
<dbReference type="PANTHER" id="PTHR12526">
    <property type="entry name" value="GLYCOSYLTRANSFERASE"/>
    <property type="match status" value="1"/>
</dbReference>
<keyword evidence="3" id="KW-1185">Reference proteome</keyword>
<proteinExistence type="predicted"/>
<protein>
    <submittedName>
        <fullName evidence="2">Sugar transferase, PEP-CTERM/EpsH1 system associated</fullName>
    </submittedName>
</protein>
<dbReference type="RefSeq" id="WP_088571832.1">
    <property type="nucleotide sequence ID" value="NZ_FYEK01000044.1"/>
</dbReference>
<organism evidence="2 3">
    <name type="scientific">Thermoflexus hugenholtzii JAD2</name>
    <dbReference type="NCBI Taxonomy" id="877466"/>
    <lineage>
        <taxon>Bacteria</taxon>
        <taxon>Bacillati</taxon>
        <taxon>Chloroflexota</taxon>
        <taxon>Thermoflexia</taxon>
        <taxon>Thermoflexales</taxon>
        <taxon>Thermoflexaceae</taxon>
        <taxon>Thermoflexus</taxon>
    </lineage>
</organism>
<dbReference type="Gene3D" id="3.40.50.2000">
    <property type="entry name" value="Glycogen Phosphorylase B"/>
    <property type="match status" value="2"/>
</dbReference>
<dbReference type="EMBL" id="FYEK01000044">
    <property type="protein sequence ID" value="SNB70198.1"/>
    <property type="molecule type" value="Genomic_DNA"/>
</dbReference>
<feature type="domain" description="Glycosyltransferase subfamily 4-like N-terminal" evidence="1">
    <location>
        <begin position="163"/>
        <end position="215"/>
    </location>
</feature>
<name>A0A212RDB0_9CHLR</name>
<accession>A0A212RDB0</accession>
<dbReference type="CDD" id="cd03801">
    <property type="entry name" value="GT4_PimA-like"/>
    <property type="match status" value="1"/>
</dbReference>
<dbReference type="OrthoDB" id="9807209at2"/>
<dbReference type="AlphaFoldDB" id="A0A212RDB0"/>
<dbReference type="Proteomes" id="UP000197025">
    <property type="component" value="Unassembled WGS sequence"/>
</dbReference>
<evidence type="ECO:0000259" key="1">
    <source>
        <dbReference type="Pfam" id="PF13439"/>
    </source>
</evidence>
<dbReference type="GO" id="GO:0016757">
    <property type="term" value="F:glycosyltransferase activity"/>
    <property type="evidence" value="ECO:0007669"/>
    <property type="project" value="TreeGrafter"/>
</dbReference>